<accession>A0ABT9QTI8</accession>
<dbReference type="Proteomes" id="UP001225356">
    <property type="component" value="Unassembled WGS sequence"/>
</dbReference>
<evidence type="ECO:0008006" key="4">
    <source>
        <dbReference type="Google" id="ProtNLM"/>
    </source>
</evidence>
<comment type="caution">
    <text evidence="2">The sequence shown here is derived from an EMBL/GenBank/DDBJ whole genome shotgun (WGS) entry which is preliminary data.</text>
</comment>
<dbReference type="InterPro" id="IPR011009">
    <property type="entry name" value="Kinase-like_dom_sf"/>
</dbReference>
<keyword evidence="1" id="KW-1133">Transmembrane helix</keyword>
<keyword evidence="3" id="KW-1185">Reference proteome</keyword>
<feature type="transmembrane region" description="Helical" evidence="1">
    <location>
        <begin position="357"/>
        <end position="376"/>
    </location>
</feature>
<organism evidence="2 3">
    <name type="scientific">Streptosporangium lutulentum</name>
    <dbReference type="NCBI Taxonomy" id="1461250"/>
    <lineage>
        <taxon>Bacteria</taxon>
        <taxon>Bacillati</taxon>
        <taxon>Actinomycetota</taxon>
        <taxon>Actinomycetes</taxon>
        <taxon>Streptosporangiales</taxon>
        <taxon>Streptosporangiaceae</taxon>
        <taxon>Streptosporangium</taxon>
    </lineage>
</organism>
<reference evidence="2 3" key="1">
    <citation type="submission" date="2023-07" db="EMBL/GenBank/DDBJ databases">
        <title>Sequencing the genomes of 1000 actinobacteria strains.</title>
        <authorList>
            <person name="Klenk H.-P."/>
        </authorList>
    </citation>
    <scope>NUCLEOTIDE SEQUENCE [LARGE SCALE GENOMIC DNA]</scope>
    <source>
        <strain evidence="2 3">DSM 46740</strain>
    </source>
</reference>
<name>A0ABT9QTI8_9ACTN</name>
<gene>
    <name evidence="2" type="ORF">J2853_008936</name>
</gene>
<dbReference type="SUPFAM" id="SSF56112">
    <property type="entry name" value="Protein kinase-like (PK-like)"/>
    <property type="match status" value="1"/>
</dbReference>
<keyword evidence="1" id="KW-0472">Membrane</keyword>
<evidence type="ECO:0000256" key="1">
    <source>
        <dbReference type="SAM" id="Phobius"/>
    </source>
</evidence>
<dbReference type="RefSeq" id="WP_307567729.1">
    <property type="nucleotide sequence ID" value="NZ_JAUSQU010000001.1"/>
</dbReference>
<protein>
    <recommendedName>
        <fullName evidence="4">Protein kinase domain-containing protein</fullName>
    </recommendedName>
</protein>
<dbReference type="EMBL" id="JAUSQU010000001">
    <property type="protein sequence ID" value="MDP9849725.1"/>
    <property type="molecule type" value="Genomic_DNA"/>
</dbReference>
<proteinExistence type="predicted"/>
<keyword evidence="1" id="KW-0812">Transmembrane</keyword>
<sequence length="384" mass="43138">MIGPGRGRRMLPATVEEHKLTFVDGGPVLRDGGQTQGLLLCTTPDQERYLYKRYRPETKAELRIDPLLRMIRWRRELPEDERRELDARCAWPIAAVGTAVEVHGILVRLADDTMFERRTSRTGAIVETPRHLDELTRSPERAQRISTRFEIKKAYYEPPYKLAVLGELLDTINWLHEHGWAVGDLQLRNAVFTVEPRPRTYLLDCDSCVPLNGPGPMPPVDPEQWKRPVEQQGAPFDAKSDYYKFAWAVIRCVQETVETWQPDRAVLCAVMRSDLADTLIECGRTLPPAGTREQLREAAAVWPRLVIGNRLFVNADQYTRMPWPVGQSAMPPAGVRASDPATVPQPLPIPAKPAGRLWAIAAVLAILVIILLVLAVRSGAVQSG</sequence>
<evidence type="ECO:0000313" key="3">
    <source>
        <dbReference type="Proteomes" id="UP001225356"/>
    </source>
</evidence>
<evidence type="ECO:0000313" key="2">
    <source>
        <dbReference type="EMBL" id="MDP9849725.1"/>
    </source>
</evidence>